<evidence type="ECO:0000256" key="4">
    <source>
        <dbReference type="ARBA" id="ARBA00023136"/>
    </source>
</evidence>
<dbReference type="Pfam" id="PF01699">
    <property type="entry name" value="Na_Ca_ex"/>
    <property type="match status" value="2"/>
</dbReference>
<proteinExistence type="predicted"/>
<feature type="transmembrane region" description="Helical" evidence="5">
    <location>
        <begin position="350"/>
        <end position="366"/>
    </location>
</feature>
<dbReference type="PANTHER" id="PTHR37958:SF1">
    <property type="entry name" value="SODIUM-POTASSIUM_PROTON ANTIPORTER CHAA"/>
    <property type="match status" value="1"/>
</dbReference>
<protein>
    <submittedName>
        <fullName evidence="7">Ca2+:H+ antiporter</fullName>
    </submittedName>
</protein>
<evidence type="ECO:0000313" key="7">
    <source>
        <dbReference type="EMBL" id="MBB5190116.1"/>
    </source>
</evidence>
<dbReference type="EMBL" id="JACHHN010000001">
    <property type="protein sequence ID" value="MBB5190116.1"/>
    <property type="molecule type" value="Genomic_DNA"/>
</dbReference>
<feature type="transmembrane region" description="Helical" evidence="5">
    <location>
        <begin position="290"/>
        <end position="314"/>
    </location>
</feature>
<accession>A0A840RCG0</accession>
<keyword evidence="4 5" id="KW-0472">Membrane</keyword>
<feature type="transmembrane region" description="Helical" evidence="5">
    <location>
        <begin position="167"/>
        <end position="185"/>
    </location>
</feature>
<keyword evidence="8" id="KW-1185">Reference proteome</keyword>
<feature type="transmembrane region" description="Helical" evidence="5">
    <location>
        <begin position="248"/>
        <end position="269"/>
    </location>
</feature>
<feature type="transmembrane region" description="Helical" evidence="5">
    <location>
        <begin position="65"/>
        <end position="89"/>
    </location>
</feature>
<feature type="transmembrane region" description="Helical" evidence="5">
    <location>
        <begin position="12"/>
        <end position="29"/>
    </location>
</feature>
<dbReference type="InterPro" id="IPR052946">
    <property type="entry name" value="Alkaline_pH_Ca-Antiporter"/>
</dbReference>
<dbReference type="PANTHER" id="PTHR37958">
    <property type="entry name" value="SODIUM-POTASSIUM/PROTON ANTIPORTER CHAA"/>
    <property type="match status" value="1"/>
</dbReference>
<feature type="transmembrane region" description="Helical" evidence="5">
    <location>
        <begin position="35"/>
        <end position="53"/>
    </location>
</feature>
<comment type="caution">
    <text evidence="7">The sequence shown here is derived from an EMBL/GenBank/DDBJ whole genome shotgun (WGS) entry which is preliminary data.</text>
</comment>
<dbReference type="RefSeq" id="WP_308419121.1">
    <property type="nucleotide sequence ID" value="NZ_JACHHN010000001.1"/>
</dbReference>
<feature type="transmembrane region" description="Helical" evidence="5">
    <location>
        <begin position="134"/>
        <end position="155"/>
    </location>
</feature>
<evidence type="ECO:0000256" key="2">
    <source>
        <dbReference type="ARBA" id="ARBA00022692"/>
    </source>
</evidence>
<feature type="domain" description="Sodium/calcium exchanger membrane region" evidence="6">
    <location>
        <begin position="223"/>
        <end position="365"/>
    </location>
</feature>
<evidence type="ECO:0000259" key="6">
    <source>
        <dbReference type="Pfam" id="PF01699"/>
    </source>
</evidence>
<reference evidence="7 8" key="1">
    <citation type="submission" date="2020-08" db="EMBL/GenBank/DDBJ databases">
        <title>Genomic Encyclopedia of Type Strains, Phase IV (KMG-IV): sequencing the most valuable type-strain genomes for metagenomic binning, comparative biology and taxonomic classification.</title>
        <authorList>
            <person name="Goeker M."/>
        </authorList>
    </citation>
    <scope>NUCLEOTIDE SEQUENCE [LARGE SCALE GENOMIC DNA]</scope>
    <source>
        <strain evidence="7 8">DSM 18233</strain>
    </source>
</reference>
<name>A0A840RCG0_9NEIS</name>
<feature type="transmembrane region" description="Helical" evidence="5">
    <location>
        <begin position="101"/>
        <end position="122"/>
    </location>
</feature>
<evidence type="ECO:0000256" key="1">
    <source>
        <dbReference type="ARBA" id="ARBA00004141"/>
    </source>
</evidence>
<evidence type="ECO:0000313" key="8">
    <source>
        <dbReference type="Proteomes" id="UP000543030"/>
    </source>
</evidence>
<dbReference type="InterPro" id="IPR004837">
    <property type="entry name" value="NaCa_Exmemb"/>
</dbReference>
<dbReference type="AlphaFoldDB" id="A0A840RCG0"/>
<dbReference type="Proteomes" id="UP000543030">
    <property type="component" value="Unassembled WGS sequence"/>
</dbReference>
<feature type="domain" description="Sodium/calcium exchanger membrane region" evidence="6">
    <location>
        <begin position="34"/>
        <end position="187"/>
    </location>
</feature>
<keyword evidence="2 5" id="KW-0812">Transmembrane</keyword>
<sequence length="367" mass="38226">MSPHHSSTPLWTWILPLLAMVTLGVAFGMGINGWLVAFATIFLAGTVFAAVHHAEVIAHKVGEPFGTLVLAVAVTVIEVALIVSVMLTGGDAKAGLARDTVFAAVMIVCNGIVGLCLVLGALRHREQVFQRQGASAALAVLTALAVLALVLPNYATTIPGPTWSQSQLAFSGVASLVLYGTFVFVQTVRHRNYFLAEPEPGQTAVSEEDIQLPRPNMRVTMISCVLLLISLVGVVGLAKLLSPTVETFVLSMGAPAMVVGVIIAGLVLLPEGIAAAKAARANQLQQSLNLALGSALASIGLTIPTVAVLFIALNRPLILGLDAKESVMLALTLLLSAITLGTGRTTVLQGVVHLVVFAAFVFLNIVP</sequence>
<gene>
    <name evidence="7" type="ORF">HNQ50_000826</name>
</gene>
<dbReference type="GO" id="GO:0015386">
    <property type="term" value="F:potassium:proton antiporter activity"/>
    <property type="evidence" value="ECO:0007669"/>
    <property type="project" value="TreeGrafter"/>
</dbReference>
<keyword evidence="3 5" id="KW-1133">Transmembrane helix</keyword>
<organism evidence="7 8">
    <name type="scientific">Silvimonas terrae</name>
    <dbReference type="NCBI Taxonomy" id="300266"/>
    <lineage>
        <taxon>Bacteria</taxon>
        <taxon>Pseudomonadati</taxon>
        <taxon>Pseudomonadota</taxon>
        <taxon>Betaproteobacteria</taxon>
        <taxon>Neisseriales</taxon>
        <taxon>Chitinibacteraceae</taxon>
        <taxon>Silvimonas</taxon>
    </lineage>
</organism>
<comment type="subcellular location">
    <subcellularLocation>
        <location evidence="1">Membrane</location>
        <topology evidence="1">Multi-pass membrane protein</topology>
    </subcellularLocation>
</comment>
<evidence type="ECO:0000256" key="5">
    <source>
        <dbReference type="SAM" id="Phobius"/>
    </source>
</evidence>
<evidence type="ECO:0000256" key="3">
    <source>
        <dbReference type="ARBA" id="ARBA00022989"/>
    </source>
</evidence>
<dbReference type="GO" id="GO:0005886">
    <property type="term" value="C:plasma membrane"/>
    <property type="evidence" value="ECO:0007669"/>
    <property type="project" value="TreeGrafter"/>
</dbReference>
<dbReference type="GO" id="GO:0015385">
    <property type="term" value="F:sodium:proton antiporter activity"/>
    <property type="evidence" value="ECO:0007669"/>
    <property type="project" value="TreeGrafter"/>
</dbReference>
<feature type="transmembrane region" description="Helical" evidence="5">
    <location>
        <begin position="219"/>
        <end position="242"/>
    </location>
</feature>